<keyword evidence="4" id="KW-1185">Reference proteome</keyword>
<feature type="chain" id="PRO_5046532469" description="DUF3558 domain-containing protein" evidence="2">
    <location>
        <begin position="32"/>
        <end position="188"/>
    </location>
</feature>
<dbReference type="RefSeq" id="WP_344371639.1">
    <property type="nucleotide sequence ID" value="NZ_BAAAPW010000002.1"/>
</dbReference>
<comment type="caution">
    <text evidence="3">The sequence shown here is derived from an EMBL/GenBank/DDBJ whole genome shotgun (WGS) entry which is preliminary data.</text>
</comment>
<gene>
    <name evidence="3" type="ORF">GCM10009819_16490</name>
</gene>
<evidence type="ECO:0000313" key="3">
    <source>
        <dbReference type="EMBL" id="GAA2033118.1"/>
    </source>
</evidence>
<name>A0ABN2UBI1_9MICO</name>
<sequence length="188" mass="18637">MTRHLAPATISSAILLAALLSGCTPTGPADAALEPAGATSASPAPEPEATPTASAAAPAADATCDDLLTDAGAAALDEDGLALQSDPSALGAAMEDLLAHGAMGCRWAKPDSDIAVWVARLPEADDAWSSRHDALVAAGWSETGDPIAGTLIAPADYDANYRPSIVHADGATTFASSAAFLVSLDGMG</sequence>
<feature type="signal peptide" evidence="2">
    <location>
        <begin position="1"/>
        <end position="31"/>
    </location>
</feature>
<proteinExistence type="predicted"/>
<reference evidence="3 4" key="1">
    <citation type="journal article" date="2019" name="Int. J. Syst. Evol. Microbiol.">
        <title>The Global Catalogue of Microorganisms (GCM) 10K type strain sequencing project: providing services to taxonomists for standard genome sequencing and annotation.</title>
        <authorList>
            <consortium name="The Broad Institute Genomics Platform"/>
            <consortium name="The Broad Institute Genome Sequencing Center for Infectious Disease"/>
            <person name="Wu L."/>
            <person name="Ma J."/>
        </authorList>
    </citation>
    <scope>NUCLEOTIDE SEQUENCE [LARGE SCALE GENOMIC DNA]</scope>
    <source>
        <strain evidence="3 4">JCM 15672</strain>
    </source>
</reference>
<evidence type="ECO:0000256" key="2">
    <source>
        <dbReference type="SAM" id="SignalP"/>
    </source>
</evidence>
<evidence type="ECO:0008006" key="5">
    <source>
        <dbReference type="Google" id="ProtNLM"/>
    </source>
</evidence>
<dbReference type="PROSITE" id="PS51257">
    <property type="entry name" value="PROKAR_LIPOPROTEIN"/>
    <property type="match status" value="1"/>
</dbReference>
<organism evidence="3 4">
    <name type="scientific">Agromyces tropicus</name>
    <dbReference type="NCBI Taxonomy" id="555371"/>
    <lineage>
        <taxon>Bacteria</taxon>
        <taxon>Bacillati</taxon>
        <taxon>Actinomycetota</taxon>
        <taxon>Actinomycetes</taxon>
        <taxon>Micrococcales</taxon>
        <taxon>Microbacteriaceae</taxon>
        <taxon>Agromyces</taxon>
    </lineage>
</organism>
<evidence type="ECO:0000313" key="4">
    <source>
        <dbReference type="Proteomes" id="UP001501196"/>
    </source>
</evidence>
<dbReference type="EMBL" id="BAAAPW010000002">
    <property type="protein sequence ID" value="GAA2033118.1"/>
    <property type="molecule type" value="Genomic_DNA"/>
</dbReference>
<dbReference type="Proteomes" id="UP001501196">
    <property type="component" value="Unassembled WGS sequence"/>
</dbReference>
<feature type="region of interest" description="Disordered" evidence="1">
    <location>
        <begin position="30"/>
        <end position="58"/>
    </location>
</feature>
<protein>
    <recommendedName>
        <fullName evidence="5">DUF3558 domain-containing protein</fullName>
    </recommendedName>
</protein>
<feature type="compositionally biased region" description="Low complexity" evidence="1">
    <location>
        <begin position="35"/>
        <end position="58"/>
    </location>
</feature>
<keyword evidence="2" id="KW-0732">Signal</keyword>
<accession>A0ABN2UBI1</accession>
<evidence type="ECO:0000256" key="1">
    <source>
        <dbReference type="SAM" id="MobiDB-lite"/>
    </source>
</evidence>